<dbReference type="EMBL" id="NKQK01000008">
    <property type="protein sequence ID" value="PSS24687.1"/>
    <property type="molecule type" value="Genomic_DNA"/>
</dbReference>
<dbReference type="Pfam" id="PF00612">
    <property type="entry name" value="IQ"/>
    <property type="match status" value="3"/>
</dbReference>
<evidence type="ECO:0000256" key="5">
    <source>
        <dbReference type="SAM" id="Coils"/>
    </source>
</evidence>
<dbReference type="PANTHER" id="PTHR22706">
    <property type="entry name" value="ASSEMBLY FACTOR FOR SPINDLE MICROTUBULES"/>
    <property type="match status" value="1"/>
</dbReference>
<dbReference type="InterPro" id="IPR000048">
    <property type="entry name" value="IQ_motif_EF-hand-BS"/>
</dbReference>
<dbReference type="OMA" id="WIEWRIM"/>
<dbReference type="InParanoid" id="A0A2R6RAV4"/>
<reference evidence="7" key="2">
    <citation type="journal article" date="2018" name="BMC Genomics">
        <title>A manually annotated Actinidia chinensis var. chinensis (kiwifruit) genome highlights the challenges associated with draft genomes and gene prediction in plants.</title>
        <authorList>
            <person name="Pilkington S.M."/>
            <person name="Crowhurst R."/>
            <person name="Hilario E."/>
            <person name="Nardozza S."/>
            <person name="Fraser L."/>
            <person name="Peng Y."/>
            <person name="Gunaseelan K."/>
            <person name="Simpson R."/>
            <person name="Tahir J."/>
            <person name="Deroles S.C."/>
            <person name="Templeton K."/>
            <person name="Luo Z."/>
            <person name="Davy M."/>
            <person name="Cheng C."/>
            <person name="McNeilage M."/>
            <person name="Scaglione D."/>
            <person name="Liu Y."/>
            <person name="Zhang Q."/>
            <person name="Datson P."/>
            <person name="De Silva N."/>
            <person name="Gardiner S.E."/>
            <person name="Bassett H."/>
            <person name="Chagne D."/>
            <person name="McCallum J."/>
            <person name="Dzierzon H."/>
            <person name="Deng C."/>
            <person name="Wang Y.Y."/>
            <person name="Barron L."/>
            <person name="Manako K."/>
            <person name="Bowen J."/>
            <person name="Foster T.M."/>
            <person name="Erridge Z.A."/>
            <person name="Tiffin H."/>
            <person name="Waite C.N."/>
            <person name="Davies K.M."/>
            <person name="Grierson E.P."/>
            <person name="Laing W.A."/>
            <person name="Kirk R."/>
            <person name="Chen X."/>
            <person name="Wood M."/>
            <person name="Montefiori M."/>
            <person name="Brummell D.A."/>
            <person name="Schwinn K.E."/>
            <person name="Catanach A."/>
            <person name="Fullerton C."/>
            <person name="Li D."/>
            <person name="Meiyalaghan S."/>
            <person name="Nieuwenhuizen N."/>
            <person name="Read N."/>
            <person name="Prakash R."/>
            <person name="Hunter D."/>
            <person name="Zhang H."/>
            <person name="McKenzie M."/>
            <person name="Knabel M."/>
            <person name="Harris A."/>
            <person name="Allan A.C."/>
            <person name="Gleave A."/>
            <person name="Chen A."/>
            <person name="Janssen B.J."/>
            <person name="Plunkett B."/>
            <person name="Ampomah-Dwamena C."/>
            <person name="Voogd C."/>
            <person name="Leif D."/>
            <person name="Lafferty D."/>
            <person name="Souleyre E.J.F."/>
            <person name="Varkonyi-Gasic E."/>
            <person name="Gambi F."/>
            <person name="Hanley J."/>
            <person name="Yao J.L."/>
            <person name="Cheung J."/>
            <person name="David K.M."/>
            <person name="Warren B."/>
            <person name="Marsh K."/>
            <person name="Snowden K.C."/>
            <person name="Lin-Wang K."/>
            <person name="Brian L."/>
            <person name="Martinez-Sanchez M."/>
            <person name="Wang M."/>
            <person name="Ileperuma N."/>
            <person name="Macnee N."/>
            <person name="Campin R."/>
            <person name="McAtee P."/>
            <person name="Drummond R.S.M."/>
            <person name="Espley R.V."/>
            <person name="Ireland H.S."/>
            <person name="Wu R."/>
            <person name="Atkinson R.G."/>
            <person name="Karunairetnam S."/>
            <person name="Bulley S."/>
            <person name="Chunkath S."/>
            <person name="Hanley Z."/>
            <person name="Storey R."/>
            <person name="Thrimawithana A.H."/>
            <person name="Thomson S."/>
            <person name="David C."/>
            <person name="Testolin R."/>
            <person name="Huang H."/>
            <person name="Hellens R.P."/>
            <person name="Schaffer R.J."/>
        </authorList>
    </citation>
    <scope>NUCLEOTIDE SEQUENCE [LARGE SCALE GENOMIC DNA]</scope>
    <source>
        <strain evidence="7">cv. Red5</strain>
    </source>
</reference>
<dbReference type="GO" id="GO:0051295">
    <property type="term" value="P:establishment of meiotic spindle localization"/>
    <property type="evidence" value="ECO:0007669"/>
    <property type="project" value="TreeGrafter"/>
</dbReference>
<dbReference type="GO" id="GO:0000278">
    <property type="term" value="P:mitotic cell cycle"/>
    <property type="evidence" value="ECO:0007669"/>
    <property type="project" value="TreeGrafter"/>
</dbReference>
<proteinExistence type="predicted"/>
<sequence length="436" mass="51003">MMMCSTSSRSSLELMLDSIRQRDEQPTDAPPALPVRPVSKARLPPARRGFPVNFRKCGLWEDVKEKEDRREEGESNFKLGLFESNRLKIELLDATDDQRERLLEGILEIQKYFRGHQARCYYIELKRGTVALQSFVRGEKARKDYQELARRLAAVIVIQQHTKKWIEWRIMHKRQRAAICMQSVIRGWSTRKCLKKGNIKLPGIGPLEDIRKPDWRSPETKDYIRVSPSVLPNLQRRLLRVETELGQKEEENAVLRQKLQQFDEKWSQYEAKMKSMEKTWQDQLTSLQMSLAAAKKSLASEGTRNQNGTFDPFPLYHSYGDNTTMPVGTQAMNGRRELDFSDLPCHTEPQESNSRLNDINHLRDQRKKVFHDSVGKLKPVHLASISMSPDDELRKLKLRFESWKKDYRARLHEIKATLLKLGRSETKNSRTKWWGK</sequence>
<comment type="caution">
    <text evidence="6">The sequence shown here is derived from an EMBL/GenBank/DDBJ whole genome shotgun (WGS) entry which is preliminary data.</text>
</comment>
<dbReference type="InterPro" id="IPR027417">
    <property type="entry name" value="P-loop_NTPase"/>
</dbReference>
<evidence type="ECO:0000256" key="1">
    <source>
        <dbReference type="ARBA" id="ARBA00004496"/>
    </source>
</evidence>
<reference evidence="6 7" key="1">
    <citation type="submission" date="2017-07" db="EMBL/GenBank/DDBJ databases">
        <title>An improved, manually edited Actinidia chinensis var. chinensis (kiwifruit) genome highlights the challenges associated with draft genomes and gene prediction in plants.</title>
        <authorList>
            <person name="Pilkington S."/>
            <person name="Crowhurst R."/>
            <person name="Hilario E."/>
            <person name="Nardozza S."/>
            <person name="Fraser L."/>
            <person name="Peng Y."/>
            <person name="Gunaseelan K."/>
            <person name="Simpson R."/>
            <person name="Tahir J."/>
            <person name="Deroles S."/>
            <person name="Templeton K."/>
            <person name="Luo Z."/>
            <person name="Davy M."/>
            <person name="Cheng C."/>
            <person name="Mcneilage M."/>
            <person name="Scaglione D."/>
            <person name="Liu Y."/>
            <person name="Zhang Q."/>
            <person name="Datson P."/>
            <person name="De Silva N."/>
            <person name="Gardiner S."/>
            <person name="Bassett H."/>
            <person name="Chagne D."/>
            <person name="Mccallum J."/>
            <person name="Dzierzon H."/>
            <person name="Deng C."/>
            <person name="Wang Y.-Y."/>
            <person name="Barron N."/>
            <person name="Manako K."/>
            <person name="Bowen J."/>
            <person name="Foster T."/>
            <person name="Erridge Z."/>
            <person name="Tiffin H."/>
            <person name="Waite C."/>
            <person name="Davies K."/>
            <person name="Grierson E."/>
            <person name="Laing W."/>
            <person name="Kirk R."/>
            <person name="Chen X."/>
            <person name="Wood M."/>
            <person name="Montefiori M."/>
            <person name="Brummell D."/>
            <person name="Schwinn K."/>
            <person name="Catanach A."/>
            <person name="Fullerton C."/>
            <person name="Li D."/>
            <person name="Meiyalaghan S."/>
            <person name="Nieuwenhuizen N."/>
            <person name="Read N."/>
            <person name="Prakash R."/>
            <person name="Hunter D."/>
            <person name="Zhang H."/>
            <person name="Mckenzie M."/>
            <person name="Knabel M."/>
            <person name="Harris A."/>
            <person name="Allan A."/>
            <person name="Chen A."/>
            <person name="Janssen B."/>
            <person name="Plunkett B."/>
            <person name="Dwamena C."/>
            <person name="Voogd C."/>
            <person name="Leif D."/>
            <person name="Lafferty D."/>
            <person name="Souleyre E."/>
            <person name="Varkonyi-Gasic E."/>
            <person name="Gambi F."/>
            <person name="Hanley J."/>
            <person name="Yao J.-L."/>
            <person name="Cheung J."/>
            <person name="David K."/>
            <person name="Warren B."/>
            <person name="Marsh K."/>
            <person name="Snowden K."/>
            <person name="Lin-Wang K."/>
            <person name="Brian L."/>
            <person name="Martinez-Sanchez M."/>
            <person name="Wang M."/>
            <person name="Ileperuma N."/>
            <person name="Macnee N."/>
            <person name="Campin R."/>
            <person name="Mcatee P."/>
            <person name="Drummond R."/>
            <person name="Espley R."/>
            <person name="Ireland H."/>
            <person name="Wu R."/>
            <person name="Atkinson R."/>
            <person name="Karunairetnam S."/>
            <person name="Bulley S."/>
            <person name="Chunkath S."/>
            <person name="Hanley Z."/>
            <person name="Storey R."/>
            <person name="Thrimawithana A."/>
            <person name="Thomson S."/>
            <person name="David C."/>
            <person name="Testolin R."/>
        </authorList>
    </citation>
    <scope>NUCLEOTIDE SEQUENCE [LARGE SCALE GENOMIC DNA]</scope>
    <source>
        <strain evidence="7">cv. Red5</strain>
        <tissue evidence="6">Young leaf</tissue>
    </source>
</reference>
<dbReference type="PROSITE" id="PS50096">
    <property type="entry name" value="IQ"/>
    <property type="match status" value="3"/>
</dbReference>
<evidence type="ECO:0000313" key="6">
    <source>
        <dbReference type="EMBL" id="PSS24687.1"/>
    </source>
</evidence>
<dbReference type="GO" id="GO:0005516">
    <property type="term" value="F:calmodulin binding"/>
    <property type="evidence" value="ECO:0007669"/>
    <property type="project" value="UniProtKB-KW"/>
</dbReference>
<evidence type="ECO:0000313" key="7">
    <source>
        <dbReference type="Proteomes" id="UP000241394"/>
    </source>
</evidence>
<dbReference type="SUPFAM" id="SSF57997">
    <property type="entry name" value="Tropomyosin"/>
    <property type="match status" value="1"/>
</dbReference>
<name>A0A2R6RAV4_ACTCC</name>
<keyword evidence="2" id="KW-0963">Cytoplasm</keyword>
<evidence type="ECO:0000256" key="4">
    <source>
        <dbReference type="ARBA" id="ARBA00022860"/>
    </source>
</evidence>
<organism evidence="6 7">
    <name type="scientific">Actinidia chinensis var. chinensis</name>
    <name type="common">Chinese soft-hair kiwi</name>
    <dbReference type="NCBI Taxonomy" id="1590841"/>
    <lineage>
        <taxon>Eukaryota</taxon>
        <taxon>Viridiplantae</taxon>
        <taxon>Streptophyta</taxon>
        <taxon>Embryophyta</taxon>
        <taxon>Tracheophyta</taxon>
        <taxon>Spermatophyta</taxon>
        <taxon>Magnoliopsida</taxon>
        <taxon>eudicotyledons</taxon>
        <taxon>Gunneridae</taxon>
        <taxon>Pentapetalae</taxon>
        <taxon>asterids</taxon>
        <taxon>Ericales</taxon>
        <taxon>Actinidiaceae</taxon>
        <taxon>Actinidia</taxon>
    </lineage>
</organism>
<dbReference type="InterPro" id="IPR051185">
    <property type="entry name" value="ASPM"/>
</dbReference>
<gene>
    <name evidence="6" type="ORF">CEY00_Acc09603</name>
</gene>
<keyword evidence="3" id="KW-0677">Repeat</keyword>
<dbReference type="AlphaFoldDB" id="A0A2R6RAV4"/>
<dbReference type="GO" id="GO:0007051">
    <property type="term" value="P:spindle organization"/>
    <property type="evidence" value="ECO:0007669"/>
    <property type="project" value="TreeGrafter"/>
</dbReference>
<comment type="subcellular location">
    <subcellularLocation>
        <location evidence="1">Cytoplasm</location>
    </subcellularLocation>
</comment>
<evidence type="ECO:0000256" key="2">
    <source>
        <dbReference type="ARBA" id="ARBA00022490"/>
    </source>
</evidence>
<evidence type="ECO:0000256" key="3">
    <source>
        <dbReference type="ARBA" id="ARBA00022737"/>
    </source>
</evidence>
<dbReference type="GO" id="GO:0005737">
    <property type="term" value="C:cytoplasm"/>
    <property type="evidence" value="ECO:0007669"/>
    <property type="project" value="UniProtKB-SubCell"/>
</dbReference>
<protein>
    <submittedName>
        <fullName evidence="6">Myosin-1 like</fullName>
    </submittedName>
</protein>
<dbReference type="Proteomes" id="UP000241394">
    <property type="component" value="Chromosome LG8"/>
</dbReference>
<dbReference type="SUPFAM" id="SSF52540">
    <property type="entry name" value="P-loop containing nucleoside triphosphate hydrolases"/>
    <property type="match status" value="1"/>
</dbReference>
<dbReference type="PANTHER" id="PTHR22706:SF1">
    <property type="entry name" value="ASSEMBLY FACTOR FOR SPINDLE MICROTUBULES"/>
    <property type="match status" value="1"/>
</dbReference>
<accession>A0A2R6RAV4</accession>
<keyword evidence="4" id="KW-0112">Calmodulin-binding</keyword>
<dbReference type="STRING" id="1590841.A0A2R6RAV4"/>
<keyword evidence="5" id="KW-0175">Coiled coil</keyword>
<dbReference type="Gene3D" id="1.20.5.190">
    <property type="match status" value="2"/>
</dbReference>
<keyword evidence="7" id="KW-1185">Reference proteome</keyword>
<dbReference type="GO" id="GO:0000922">
    <property type="term" value="C:spindle pole"/>
    <property type="evidence" value="ECO:0007669"/>
    <property type="project" value="TreeGrafter"/>
</dbReference>
<feature type="coiled-coil region" evidence="5">
    <location>
        <begin position="231"/>
        <end position="279"/>
    </location>
</feature>
<dbReference type="Gramene" id="PSS24687">
    <property type="protein sequence ID" value="PSS24687"/>
    <property type="gene ID" value="CEY00_Acc09603"/>
</dbReference>
<dbReference type="OrthoDB" id="683848at2759"/>
<dbReference type="SMART" id="SM00015">
    <property type="entry name" value="IQ"/>
    <property type="match status" value="3"/>
</dbReference>